<evidence type="ECO:0000259" key="2">
    <source>
        <dbReference type="SMART" id="SM00860"/>
    </source>
</evidence>
<reference evidence="3 4" key="1">
    <citation type="submission" date="2020-08" db="EMBL/GenBank/DDBJ databases">
        <title>Sequencing the genomes of 1000 actinobacteria strains.</title>
        <authorList>
            <person name="Klenk H.-P."/>
        </authorList>
    </citation>
    <scope>NUCLEOTIDE SEQUENCE [LARGE SCALE GENOMIC DNA]</scope>
    <source>
        <strain evidence="3 4">DSM 43023</strain>
    </source>
</reference>
<evidence type="ECO:0000256" key="1">
    <source>
        <dbReference type="SAM" id="MobiDB-lite"/>
    </source>
</evidence>
<comment type="caution">
    <text evidence="3">The sequence shown here is derived from an EMBL/GenBank/DDBJ whole genome shotgun (WGS) entry which is preliminary data.</text>
</comment>
<gene>
    <name evidence="3" type="ORF">FHR32_005641</name>
</gene>
<organism evidence="3 4">
    <name type="scientific">Streptosporangium album</name>
    <dbReference type="NCBI Taxonomy" id="47479"/>
    <lineage>
        <taxon>Bacteria</taxon>
        <taxon>Bacillati</taxon>
        <taxon>Actinomycetota</taxon>
        <taxon>Actinomycetes</taxon>
        <taxon>Streptosporangiales</taxon>
        <taxon>Streptosporangiaceae</taxon>
        <taxon>Streptosporangium</taxon>
    </lineage>
</organism>
<keyword evidence="4" id="KW-1185">Reference proteome</keyword>
<name>A0A7W7WCI0_9ACTN</name>
<accession>A0A7W7WCI0</accession>
<dbReference type="EMBL" id="JACHJU010000002">
    <property type="protein sequence ID" value="MBB4941264.1"/>
    <property type="molecule type" value="Genomic_DNA"/>
</dbReference>
<dbReference type="InterPro" id="IPR018958">
    <property type="entry name" value="Knr4/Smi1-like_dom"/>
</dbReference>
<dbReference type="AlphaFoldDB" id="A0A7W7WCI0"/>
<dbReference type="InterPro" id="IPR037883">
    <property type="entry name" value="Knr4/Smi1-like_sf"/>
</dbReference>
<dbReference type="Proteomes" id="UP000534286">
    <property type="component" value="Unassembled WGS sequence"/>
</dbReference>
<dbReference type="RefSeq" id="WP_184757377.1">
    <property type="nucleotide sequence ID" value="NZ_BAABEK010000068.1"/>
</dbReference>
<protein>
    <submittedName>
        <fullName evidence="3">Cell wall assembly regulator SMI1</fullName>
    </submittedName>
</protein>
<dbReference type="Pfam" id="PF09346">
    <property type="entry name" value="SMI1_KNR4"/>
    <property type="match status" value="1"/>
</dbReference>
<feature type="region of interest" description="Disordered" evidence="1">
    <location>
        <begin position="36"/>
        <end position="65"/>
    </location>
</feature>
<evidence type="ECO:0000313" key="3">
    <source>
        <dbReference type="EMBL" id="MBB4941264.1"/>
    </source>
</evidence>
<feature type="region of interest" description="Disordered" evidence="1">
    <location>
        <begin position="151"/>
        <end position="170"/>
    </location>
</feature>
<proteinExistence type="predicted"/>
<sequence>MLRLITSRWVRLAAVAAVAAAIVVVVLRLRRPPAVPGTARRVGAGPDARAASAGRNAPRAEAVPPWPPVPILGVPTADDLGRYAKRPYIPGFLSAEPSPRQPLDAATRRRLTRWGTVAAALCLLAFATQALEDATFSKETTAGVEAVGEARFEGEDSSATGPCGPERGVPTVPPGVYVSTLCDVRVNDLTDGERADDLFRAVTRARDPAATEDPYGSAPDADCHPAARAPRVRALSPRVVRAVGRQWARIERWLKANDPASYRTLGPPARARTIAVAESQMGLRFPDDLRASLLRHNGAAAERGSRPFGFLGTTGMNVREIRDTWRTLCGIDDTDEGGDPRVEWWDGRMIPFGSDGSGNHLVVDSVRRDVGDTDNEGQMSFTPGGVPVRSHYALLKATADAMETGGSVGYWRPVVTEGAFDWEVAE</sequence>
<dbReference type="Gene3D" id="3.40.1580.10">
    <property type="entry name" value="SMI1/KNR4-like"/>
    <property type="match status" value="1"/>
</dbReference>
<dbReference type="InterPro" id="IPR051873">
    <property type="entry name" value="KNR4/SMI1_regulator"/>
</dbReference>
<dbReference type="PANTHER" id="PTHR47432:SF1">
    <property type="entry name" value="CELL WALL ASSEMBLY REGULATOR SMI1"/>
    <property type="match status" value="1"/>
</dbReference>
<feature type="domain" description="Knr4/Smi1-like" evidence="2">
    <location>
        <begin position="268"/>
        <end position="394"/>
    </location>
</feature>
<dbReference type="PANTHER" id="PTHR47432">
    <property type="entry name" value="CELL WALL ASSEMBLY REGULATOR SMI1"/>
    <property type="match status" value="1"/>
</dbReference>
<dbReference type="SUPFAM" id="SSF160631">
    <property type="entry name" value="SMI1/KNR4-like"/>
    <property type="match status" value="1"/>
</dbReference>
<dbReference type="SMART" id="SM00860">
    <property type="entry name" value="SMI1_KNR4"/>
    <property type="match status" value="1"/>
</dbReference>
<evidence type="ECO:0000313" key="4">
    <source>
        <dbReference type="Proteomes" id="UP000534286"/>
    </source>
</evidence>